<dbReference type="Pfam" id="PF00753">
    <property type="entry name" value="Lactamase_B"/>
    <property type="match status" value="1"/>
</dbReference>
<dbReference type="SUPFAM" id="SSF56281">
    <property type="entry name" value="Metallo-hydrolase/oxidoreductase"/>
    <property type="match status" value="1"/>
</dbReference>
<feature type="chain" id="PRO_5047350793" evidence="5">
    <location>
        <begin position="23"/>
        <end position="315"/>
    </location>
</feature>
<dbReference type="SMART" id="SM00849">
    <property type="entry name" value="Lactamase_B"/>
    <property type="match status" value="1"/>
</dbReference>
<evidence type="ECO:0000313" key="8">
    <source>
        <dbReference type="Proteomes" id="UP000830198"/>
    </source>
</evidence>
<dbReference type="PANTHER" id="PTHR42978">
    <property type="entry name" value="QUORUM-QUENCHING LACTONASE YTNP-RELATED-RELATED"/>
    <property type="match status" value="1"/>
</dbReference>
<comment type="similarity">
    <text evidence="1">Belongs to the metallo-beta-lactamase superfamily.</text>
</comment>
<dbReference type="InterPro" id="IPR051013">
    <property type="entry name" value="MBL_superfamily_lactonases"/>
</dbReference>
<dbReference type="Gene3D" id="3.60.15.10">
    <property type="entry name" value="Ribonuclease Z/Hydroxyacylglutathione hydrolase-like"/>
    <property type="match status" value="1"/>
</dbReference>
<feature type="domain" description="Metallo-beta-lactamase" evidence="6">
    <location>
        <begin position="79"/>
        <end position="285"/>
    </location>
</feature>
<keyword evidence="3" id="KW-0378">Hydrolase</keyword>
<dbReference type="RefSeq" id="WP_247810861.1">
    <property type="nucleotide sequence ID" value="NZ_CP095855.1"/>
</dbReference>
<sequence>MKQLTPKLLIFLLLFQFATMLAQSQPAQSGYYRTMVGQVEVIALSDGTVPVDAHMLLGNSADIDSLLKSAYLKPMVETSINAYLINNGTRHILVDAGAGELFGGKYGGLLVQSLRQVGYQPEQITDILITHVHLDHTGGLVMDNKLVFPNATIHVDKHDIDFWMQHLQAKADDTRGIHANRPAFMTLKTYLDAGKVSPFTGPTQLFEGISTIETPGHTAGHTLFVLESKGEKMVFWGDLVHIAEVQLTLPDNPDEYDFDKDKAARQRVSLYREAAVQQYLVAADHISFPGIGRLRPQGNSYQWVPLHYSIPPIIR</sequence>
<evidence type="ECO:0000256" key="2">
    <source>
        <dbReference type="ARBA" id="ARBA00022723"/>
    </source>
</evidence>
<dbReference type="Proteomes" id="UP000830198">
    <property type="component" value="Chromosome"/>
</dbReference>
<keyword evidence="2" id="KW-0479">Metal-binding</keyword>
<organism evidence="7 8">
    <name type="scientific">Chitinophaga filiformis</name>
    <name type="common">Myxococcus filiformis</name>
    <name type="synonym">Flexibacter filiformis</name>
    <dbReference type="NCBI Taxonomy" id="104663"/>
    <lineage>
        <taxon>Bacteria</taxon>
        <taxon>Pseudomonadati</taxon>
        <taxon>Bacteroidota</taxon>
        <taxon>Chitinophagia</taxon>
        <taxon>Chitinophagales</taxon>
        <taxon>Chitinophagaceae</taxon>
        <taxon>Chitinophaga</taxon>
    </lineage>
</organism>
<feature type="signal peptide" evidence="5">
    <location>
        <begin position="1"/>
        <end position="22"/>
    </location>
</feature>
<dbReference type="EMBL" id="CP095855">
    <property type="protein sequence ID" value="UPK68467.1"/>
    <property type="molecule type" value="Genomic_DNA"/>
</dbReference>
<reference evidence="7 8" key="1">
    <citation type="submission" date="2022-04" db="EMBL/GenBank/DDBJ databases">
        <title>The arsenic-methylating capacity of Chitinophaga filiformis YT5 during chitin decomposition.</title>
        <authorList>
            <person name="Chen G."/>
            <person name="Liang Y."/>
        </authorList>
    </citation>
    <scope>NUCLEOTIDE SEQUENCE [LARGE SCALE GENOMIC DNA]</scope>
    <source>
        <strain evidence="7 8">YT5</strain>
    </source>
</reference>
<evidence type="ECO:0000256" key="1">
    <source>
        <dbReference type="ARBA" id="ARBA00007749"/>
    </source>
</evidence>
<protein>
    <submittedName>
        <fullName evidence="7">MBL fold metallo-hydrolase</fullName>
    </submittedName>
</protein>
<evidence type="ECO:0000256" key="3">
    <source>
        <dbReference type="ARBA" id="ARBA00022801"/>
    </source>
</evidence>
<evidence type="ECO:0000313" key="7">
    <source>
        <dbReference type="EMBL" id="UPK68467.1"/>
    </source>
</evidence>
<keyword evidence="5" id="KW-0732">Signal</keyword>
<evidence type="ECO:0000259" key="6">
    <source>
        <dbReference type="SMART" id="SM00849"/>
    </source>
</evidence>
<dbReference type="InterPro" id="IPR036866">
    <property type="entry name" value="RibonucZ/Hydroxyglut_hydro"/>
</dbReference>
<dbReference type="CDD" id="cd07720">
    <property type="entry name" value="OPHC2-like_MBL-fold"/>
    <property type="match status" value="1"/>
</dbReference>
<keyword evidence="4" id="KW-0862">Zinc</keyword>
<dbReference type="InterPro" id="IPR001279">
    <property type="entry name" value="Metallo-B-lactamas"/>
</dbReference>
<proteinExistence type="inferred from homology"/>
<evidence type="ECO:0000256" key="4">
    <source>
        <dbReference type="ARBA" id="ARBA00022833"/>
    </source>
</evidence>
<accession>A0ABY4HXE6</accession>
<keyword evidence="8" id="KW-1185">Reference proteome</keyword>
<evidence type="ECO:0000256" key="5">
    <source>
        <dbReference type="SAM" id="SignalP"/>
    </source>
</evidence>
<name>A0ABY4HXE6_CHIFI</name>
<gene>
    <name evidence="7" type="ORF">MYF79_26280</name>
</gene>
<dbReference type="PANTHER" id="PTHR42978:SF6">
    <property type="entry name" value="QUORUM-QUENCHING LACTONASE YTNP-RELATED"/>
    <property type="match status" value="1"/>
</dbReference>